<keyword evidence="3" id="KW-1003">Cell membrane</keyword>
<feature type="transmembrane region" description="Helical" evidence="7">
    <location>
        <begin position="263"/>
        <end position="280"/>
    </location>
</feature>
<evidence type="ECO:0000313" key="11">
    <source>
        <dbReference type="EMBL" id="RGM17314.1"/>
    </source>
</evidence>
<reference evidence="10 13" key="1">
    <citation type="journal article" date="2017" name="Genome Med.">
        <title>A novel Ruminococcus gnavus clade enriched in inflammatory bowel disease patients.</title>
        <authorList>
            <person name="Hall A.B."/>
            <person name="Yassour M."/>
            <person name="Sauk J."/>
            <person name="Garner A."/>
            <person name="Jiang X."/>
            <person name="Arthur T."/>
            <person name="Lagoudas G.K."/>
            <person name="Vatanen T."/>
            <person name="Fornelos N."/>
            <person name="Wilson R."/>
            <person name="Bertha M."/>
            <person name="Cohen M."/>
            <person name="Garber J."/>
            <person name="Khalili H."/>
            <person name="Gevers D."/>
            <person name="Ananthakrishnan A.N."/>
            <person name="Kugathasan S."/>
            <person name="Lander E.S."/>
            <person name="Blainey P."/>
            <person name="Vlamakis H."/>
            <person name="Xavier R.J."/>
            <person name="Huttenhower C."/>
        </authorList>
    </citation>
    <scope>NUCLEOTIDE SEQUENCE [LARGE SCALE GENOMIC DNA]</scope>
    <source>
        <strain evidence="10 13">RJX1124</strain>
    </source>
</reference>
<keyword evidence="6 7" id="KW-0472">Membrane</keyword>
<accession>A0A2N5NZP6</accession>
<evidence type="ECO:0000256" key="7">
    <source>
        <dbReference type="RuleBase" id="RU363032"/>
    </source>
</evidence>
<dbReference type="InterPro" id="IPR000515">
    <property type="entry name" value="MetI-like"/>
</dbReference>
<feature type="transmembrane region" description="Helical" evidence="7">
    <location>
        <begin position="200"/>
        <end position="221"/>
    </location>
</feature>
<keyword evidence="2 7" id="KW-0813">Transport</keyword>
<dbReference type="Proteomes" id="UP000234891">
    <property type="component" value="Unassembled WGS sequence"/>
</dbReference>
<dbReference type="CDD" id="cd06261">
    <property type="entry name" value="TM_PBP2"/>
    <property type="match status" value="1"/>
</dbReference>
<evidence type="ECO:0000313" key="15">
    <source>
        <dbReference type="Proteomes" id="UP000284472"/>
    </source>
</evidence>
<sequence>MKKSKKGFWIFICPALFAFIVVQIIPTIMGIGYSFTDWNGVGKTKNFVGLDNYITTLTNDTQFRNAFLFTFLFSICAVITVNVIGFALAMLVTQKIKGSNLLRGIFFMPNLIGGILLGFTWQFIFVQVFEAIGEKLQIGWLQGWLTNQKTGFIGLLIVVTWQLSGYMMMIYIAQIQNIPDSVLEAAQIDGAIGWNKLKSIILPLMMPAFTIGLFLSISNAFKLFDQNISLTGGGPVNSTQMLALNIYNTAFGENRFGLAQSKAVIFMIVVMVISIIQLTITKKKEVEA</sequence>
<dbReference type="PANTHER" id="PTHR43227:SF11">
    <property type="entry name" value="BLL4140 PROTEIN"/>
    <property type="match status" value="1"/>
</dbReference>
<feature type="transmembrane region" description="Helical" evidence="7">
    <location>
        <begin position="66"/>
        <end position="93"/>
    </location>
</feature>
<proteinExistence type="inferred from homology"/>
<dbReference type="EMBL" id="JAJBOM010000051">
    <property type="protein sequence ID" value="MCB5621052.1"/>
    <property type="molecule type" value="Genomic_DNA"/>
</dbReference>
<dbReference type="PANTHER" id="PTHR43227">
    <property type="entry name" value="BLL4140 PROTEIN"/>
    <property type="match status" value="1"/>
</dbReference>
<dbReference type="Proteomes" id="UP001297370">
    <property type="component" value="Unassembled WGS sequence"/>
</dbReference>
<keyword evidence="4 7" id="KW-0812">Transmembrane</keyword>
<dbReference type="InterPro" id="IPR050809">
    <property type="entry name" value="UgpAE/MalFG_permease"/>
</dbReference>
<dbReference type="GO" id="GO:0005886">
    <property type="term" value="C:plasma membrane"/>
    <property type="evidence" value="ECO:0007669"/>
    <property type="project" value="UniProtKB-SubCell"/>
</dbReference>
<reference evidence="9" key="3">
    <citation type="submission" date="2021-10" db="EMBL/GenBank/DDBJ databases">
        <title>Collection of gut derived symbiotic bacterial strains cultured from healthy donors.</title>
        <authorList>
            <person name="Lin H."/>
            <person name="Littmann E."/>
            <person name="Claire K."/>
            <person name="Pamer E."/>
        </authorList>
    </citation>
    <scope>NUCLEOTIDE SEQUENCE</scope>
    <source>
        <strain evidence="9">MSK.23.18</strain>
    </source>
</reference>
<evidence type="ECO:0000256" key="6">
    <source>
        <dbReference type="ARBA" id="ARBA00023136"/>
    </source>
</evidence>
<dbReference type="Gene3D" id="1.10.3720.10">
    <property type="entry name" value="MetI-like"/>
    <property type="match status" value="1"/>
</dbReference>
<feature type="transmembrane region" description="Helical" evidence="7">
    <location>
        <begin position="105"/>
        <end position="132"/>
    </location>
</feature>
<dbReference type="RefSeq" id="WP_101871619.1">
    <property type="nucleotide sequence ID" value="NZ_JAAIQY010000059.1"/>
</dbReference>
<comment type="caution">
    <text evidence="10">The sequence shown here is derived from an EMBL/GenBank/DDBJ whole genome shotgun (WGS) entry which is preliminary data.</text>
</comment>
<evidence type="ECO:0000259" key="8">
    <source>
        <dbReference type="PROSITE" id="PS50928"/>
    </source>
</evidence>
<dbReference type="Pfam" id="PF00528">
    <property type="entry name" value="BPD_transp_1"/>
    <property type="match status" value="1"/>
</dbReference>
<dbReference type="InterPro" id="IPR035906">
    <property type="entry name" value="MetI-like_sf"/>
</dbReference>
<reference evidence="14 15" key="2">
    <citation type="submission" date="2018-08" db="EMBL/GenBank/DDBJ databases">
        <title>A genome reference for cultivated species of the human gut microbiota.</title>
        <authorList>
            <person name="Zou Y."/>
            <person name="Xue W."/>
            <person name="Luo G."/>
        </authorList>
    </citation>
    <scope>NUCLEOTIDE SEQUENCE [LARGE SCALE GENOMIC DNA]</scope>
    <source>
        <strain evidence="12 15">AM32-6</strain>
        <strain evidence="11 14">TF01-20-2</strain>
    </source>
</reference>
<evidence type="ECO:0000313" key="13">
    <source>
        <dbReference type="Proteomes" id="UP000234891"/>
    </source>
</evidence>
<dbReference type="SUPFAM" id="SSF161098">
    <property type="entry name" value="MetI-like"/>
    <property type="match status" value="1"/>
</dbReference>
<evidence type="ECO:0000313" key="12">
    <source>
        <dbReference type="EMBL" id="RHD08044.1"/>
    </source>
</evidence>
<evidence type="ECO:0000256" key="5">
    <source>
        <dbReference type="ARBA" id="ARBA00022989"/>
    </source>
</evidence>
<evidence type="ECO:0000313" key="9">
    <source>
        <dbReference type="EMBL" id="MCB5621052.1"/>
    </source>
</evidence>
<dbReference type="Proteomes" id="UP000260808">
    <property type="component" value="Unassembled WGS sequence"/>
</dbReference>
<dbReference type="Proteomes" id="UP000284472">
    <property type="component" value="Unassembled WGS sequence"/>
</dbReference>
<name>A0A2N5NZP6_MEDGN</name>
<evidence type="ECO:0000313" key="14">
    <source>
        <dbReference type="Proteomes" id="UP000260808"/>
    </source>
</evidence>
<organism evidence="10 13">
    <name type="scientific">Mediterraneibacter gnavus</name>
    <name type="common">Ruminococcus gnavus</name>
    <dbReference type="NCBI Taxonomy" id="33038"/>
    <lineage>
        <taxon>Bacteria</taxon>
        <taxon>Bacillati</taxon>
        <taxon>Bacillota</taxon>
        <taxon>Clostridia</taxon>
        <taxon>Lachnospirales</taxon>
        <taxon>Lachnospiraceae</taxon>
        <taxon>Mediterraneibacter</taxon>
    </lineage>
</organism>
<feature type="transmembrane region" description="Helical" evidence="7">
    <location>
        <begin position="152"/>
        <end position="173"/>
    </location>
</feature>
<evidence type="ECO:0000256" key="4">
    <source>
        <dbReference type="ARBA" id="ARBA00022692"/>
    </source>
</evidence>
<keyword evidence="5 7" id="KW-1133">Transmembrane helix</keyword>
<comment type="similarity">
    <text evidence="7">Belongs to the binding-protein-dependent transport system permease family.</text>
</comment>
<dbReference type="EMBL" id="NIHS01000059">
    <property type="protein sequence ID" value="PLT68359.1"/>
    <property type="molecule type" value="Genomic_DNA"/>
</dbReference>
<evidence type="ECO:0000256" key="1">
    <source>
        <dbReference type="ARBA" id="ARBA00004651"/>
    </source>
</evidence>
<dbReference type="AlphaFoldDB" id="A0A2N5NZP6"/>
<dbReference type="EMBL" id="QSIR01000004">
    <property type="protein sequence ID" value="RHD08044.1"/>
    <property type="molecule type" value="Genomic_DNA"/>
</dbReference>
<evidence type="ECO:0000256" key="2">
    <source>
        <dbReference type="ARBA" id="ARBA00022448"/>
    </source>
</evidence>
<feature type="domain" description="ABC transmembrane type-1" evidence="8">
    <location>
        <begin position="67"/>
        <end position="277"/>
    </location>
</feature>
<gene>
    <name evidence="10" type="ORF">CDL26_16200</name>
    <name evidence="12" type="ORF">DW812_04130</name>
    <name evidence="11" type="ORF">DXC31_16355</name>
    <name evidence="9" type="ORF">LIQ08_18230</name>
</gene>
<dbReference type="GO" id="GO:0055085">
    <property type="term" value="P:transmembrane transport"/>
    <property type="evidence" value="ECO:0007669"/>
    <property type="project" value="InterPro"/>
</dbReference>
<dbReference type="EMBL" id="QSSX01000069">
    <property type="protein sequence ID" value="RGM17314.1"/>
    <property type="molecule type" value="Genomic_DNA"/>
</dbReference>
<feature type="transmembrane region" description="Helical" evidence="7">
    <location>
        <begin position="7"/>
        <end position="35"/>
    </location>
</feature>
<protein>
    <submittedName>
        <fullName evidence="9 10">ABC transporter permease</fullName>
    </submittedName>
</protein>
<dbReference type="PROSITE" id="PS50928">
    <property type="entry name" value="ABC_TM1"/>
    <property type="match status" value="1"/>
</dbReference>
<evidence type="ECO:0000256" key="3">
    <source>
        <dbReference type="ARBA" id="ARBA00022475"/>
    </source>
</evidence>
<comment type="subcellular location">
    <subcellularLocation>
        <location evidence="1 7">Cell membrane</location>
        <topology evidence="1 7">Multi-pass membrane protein</topology>
    </subcellularLocation>
</comment>
<evidence type="ECO:0000313" key="10">
    <source>
        <dbReference type="EMBL" id="PLT68359.1"/>
    </source>
</evidence>